<comment type="subcellular location">
    <subcellularLocation>
        <location evidence="1">Cell membrane</location>
        <topology evidence="1">Multi-pass membrane protein</topology>
    </subcellularLocation>
</comment>
<organism evidence="8">
    <name type="scientific">Microvirga ossetica</name>
    <dbReference type="NCBI Taxonomy" id="1882682"/>
    <lineage>
        <taxon>Bacteria</taxon>
        <taxon>Pseudomonadati</taxon>
        <taxon>Pseudomonadota</taxon>
        <taxon>Alphaproteobacteria</taxon>
        <taxon>Hyphomicrobiales</taxon>
        <taxon>Methylobacteriaceae</taxon>
        <taxon>Microvirga</taxon>
    </lineage>
</organism>
<dbReference type="KEGG" id="moc:BB934_08375"/>
<feature type="transmembrane region" description="Helical" evidence="6">
    <location>
        <begin position="43"/>
        <end position="63"/>
    </location>
</feature>
<dbReference type="SUPFAM" id="SSF103481">
    <property type="entry name" value="Multidrug resistance efflux transporter EmrE"/>
    <property type="match status" value="2"/>
</dbReference>
<dbReference type="InterPro" id="IPR037185">
    <property type="entry name" value="EmrE-like"/>
</dbReference>
<dbReference type="GO" id="GO:0005886">
    <property type="term" value="C:plasma membrane"/>
    <property type="evidence" value="ECO:0007669"/>
    <property type="project" value="UniProtKB-SubCell"/>
</dbReference>
<keyword evidence="2" id="KW-1003">Cell membrane</keyword>
<dbReference type="InterPro" id="IPR051258">
    <property type="entry name" value="Diverse_Substrate_Transporter"/>
</dbReference>
<evidence type="ECO:0000259" key="7">
    <source>
        <dbReference type="Pfam" id="PF00892"/>
    </source>
</evidence>
<evidence type="ECO:0000256" key="1">
    <source>
        <dbReference type="ARBA" id="ARBA00004651"/>
    </source>
</evidence>
<proteinExistence type="predicted"/>
<feature type="domain" description="EamA" evidence="7">
    <location>
        <begin position="15"/>
        <end position="148"/>
    </location>
</feature>
<reference evidence="8" key="1">
    <citation type="submission" date="2016-07" db="EMBL/GenBank/DDBJ databases">
        <title>Microvirga ossetica sp. nov. a new species of rhizobia isolated from root nodules of the legume species Vicia alpestris Steven originated from North Ossetia region in the Caucasus.</title>
        <authorList>
            <person name="Safronova V.I."/>
            <person name="Kuznetsova I.G."/>
            <person name="Sazanova A.L."/>
            <person name="Belimov A."/>
            <person name="Andronov E."/>
            <person name="Osledkin Y.S."/>
            <person name="Onishchuk O.P."/>
            <person name="Kurchak O.N."/>
            <person name="Shaposhnikov A.I."/>
            <person name="Willems A."/>
            <person name="Tikhonovich I.A."/>
        </authorList>
    </citation>
    <scope>NUCLEOTIDE SEQUENCE [LARGE SCALE GENOMIC DNA]</scope>
    <source>
        <strain evidence="8">V5/3M</strain>
    </source>
</reference>
<feature type="transmembrane region" description="Helical" evidence="6">
    <location>
        <begin position="280"/>
        <end position="297"/>
    </location>
</feature>
<evidence type="ECO:0000313" key="8">
    <source>
        <dbReference type="EMBL" id="ANY78247.1"/>
    </source>
</evidence>
<feature type="transmembrane region" description="Helical" evidence="6">
    <location>
        <begin position="132"/>
        <end position="153"/>
    </location>
</feature>
<feature type="domain" description="EamA" evidence="7">
    <location>
        <begin position="163"/>
        <end position="296"/>
    </location>
</feature>
<evidence type="ECO:0000256" key="6">
    <source>
        <dbReference type="SAM" id="Phobius"/>
    </source>
</evidence>
<dbReference type="InterPro" id="IPR000620">
    <property type="entry name" value="EamA_dom"/>
</dbReference>
<dbReference type="PANTHER" id="PTHR42920">
    <property type="entry name" value="OS03G0707200 PROTEIN-RELATED"/>
    <property type="match status" value="1"/>
</dbReference>
<accession>A0A1B2EE88</accession>
<evidence type="ECO:0000256" key="3">
    <source>
        <dbReference type="ARBA" id="ARBA00022692"/>
    </source>
</evidence>
<keyword evidence="3 6" id="KW-0812">Transmembrane</keyword>
<feature type="transmembrane region" description="Helical" evidence="6">
    <location>
        <begin position="12"/>
        <end position="31"/>
    </location>
</feature>
<protein>
    <recommendedName>
        <fullName evidence="7">EamA domain-containing protein</fullName>
    </recommendedName>
</protein>
<dbReference type="EMBL" id="CP016616">
    <property type="protein sequence ID" value="ANY78247.1"/>
    <property type="molecule type" value="Genomic_DNA"/>
</dbReference>
<feature type="transmembrane region" description="Helical" evidence="6">
    <location>
        <begin position="256"/>
        <end position="274"/>
    </location>
</feature>
<dbReference type="Pfam" id="PF00892">
    <property type="entry name" value="EamA"/>
    <property type="match status" value="2"/>
</dbReference>
<keyword evidence="5 6" id="KW-0472">Membrane</keyword>
<feature type="transmembrane region" description="Helical" evidence="6">
    <location>
        <begin position="226"/>
        <end position="244"/>
    </location>
</feature>
<feature type="transmembrane region" description="Helical" evidence="6">
    <location>
        <begin position="187"/>
        <end position="206"/>
    </location>
</feature>
<evidence type="ECO:0000256" key="4">
    <source>
        <dbReference type="ARBA" id="ARBA00022989"/>
    </source>
</evidence>
<feature type="transmembrane region" description="Helical" evidence="6">
    <location>
        <begin position="75"/>
        <end position="97"/>
    </location>
</feature>
<dbReference type="OrthoDB" id="9806889at2"/>
<feature type="transmembrane region" description="Helical" evidence="6">
    <location>
        <begin position="159"/>
        <end position="180"/>
    </location>
</feature>
<keyword evidence="4 6" id="KW-1133">Transmembrane helix</keyword>
<dbReference type="RefSeq" id="WP_099509238.1">
    <property type="nucleotide sequence ID" value="NZ_CP016616.1"/>
</dbReference>
<dbReference type="PANTHER" id="PTHR42920:SF11">
    <property type="entry name" value="INNER MEMBRANE PROTEIN YTFF"/>
    <property type="match status" value="1"/>
</dbReference>
<evidence type="ECO:0000256" key="5">
    <source>
        <dbReference type="ARBA" id="ARBA00023136"/>
    </source>
</evidence>
<dbReference type="AlphaFoldDB" id="A0A1B2EE88"/>
<feature type="transmembrane region" description="Helical" evidence="6">
    <location>
        <begin position="103"/>
        <end position="125"/>
    </location>
</feature>
<evidence type="ECO:0000256" key="2">
    <source>
        <dbReference type="ARBA" id="ARBA00022475"/>
    </source>
</evidence>
<sequence length="301" mass="33047">MKILHSLWKGLWGQAYLLLVLTTLMWAGNGIAGRLAVDQVSPMVLTCLRWVIVVAILTPLVGRQVVAEWPQLKERWLFTTLMGIFGLTAFNALFYAAAHHTSAINITLFQGSIPVFVLVAMVLFFRARVIPLQIIGMIVTLIGVMIVSVKADWQILKTLALNIGDVWMLIACVFYSIYTLGLRYRPAVPSLVFFAAIAVVAFASSLPLVGMELVQGTAQFPTPKGWLILLYVALMPSLLSQIFFIRGVELIGPARAGLFVNLVPVFGALLAVMLLGEPFALYHAIGLALVLGGIWLSERKR</sequence>
<name>A0A1B2EE88_9HYPH</name>
<gene>
    <name evidence="8" type="ORF">BB934_08375</name>
</gene>